<dbReference type="EMBL" id="SDMP01000012">
    <property type="protein sequence ID" value="RYR25954.1"/>
    <property type="molecule type" value="Genomic_DNA"/>
</dbReference>
<proteinExistence type="inferred from homology"/>
<keyword evidence="3" id="KW-1185">Reference proteome</keyword>
<dbReference type="InterPro" id="IPR031052">
    <property type="entry name" value="FHY3/FAR1"/>
</dbReference>
<dbReference type="GO" id="GO:0006355">
    <property type="term" value="P:regulation of DNA-templated transcription"/>
    <property type="evidence" value="ECO:0007669"/>
    <property type="project" value="UniProtKB-UniRule"/>
</dbReference>
<evidence type="ECO:0000313" key="3">
    <source>
        <dbReference type="Proteomes" id="UP000289738"/>
    </source>
</evidence>
<gene>
    <name evidence="2" type="ORF">Ahy_B02g060010</name>
</gene>
<dbReference type="GO" id="GO:0008270">
    <property type="term" value="F:zinc ion binding"/>
    <property type="evidence" value="ECO:0007669"/>
    <property type="project" value="UniProtKB-UniRule"/>
</dbReference>
<evidence type="ECO:0000313" key="2">
    <source>
        <dbReference type="EMBL" id="RYR25954.1"/>
    </source>
</evidence>
<evidence type="ECO:0000256" key="1">
    <source>
        <dbReference type="RuleBase" id="RU367018"/>
    </source>
</evidence>
<keyword evidence="1" id="KW-0863">Zinc-finger</keyword>
<comment type="subcellular location">
    <subcellularLocation>
        <location evidence="1">Nucleus</location>
    </subcellularLocation>
</comment>
<dbReference type="Proteomes" id="UP000289738">
    <property type="component" value="Chromosome B02"/>
</dbReference>
<reference evidence="2 3" key="1">
    <citation type="submission" date="2019-01" db="EMBL/GenBank/DDBJ databases">
        <title>Sequencing of cultivated peanut Arachis hypogaea provides insights into genome evolution and oil improvement.</title>
        <authorList>
            <person name="Chen X."/>
        </authorList>
    </citation>
    <scope>NUCLEOTIDE SEQUENCE [LARGE SCALE GENOMIC DNA]</scope>
    <source>
        <strain evidence="3">cv. Fuhuasheng</strain>
        <tissue evidence="2">Leaves</tissue>
    </source>
</reference>
<keyword evidence="1" id="KW-0539">Nucleus</keyword>
<keyword evidence="1" id="KW-0479">Metal-binding</keyword>
<organism evidence="2 3">
    <name type="scientific">Arachis hypogaea</name>
    <name type="common">Peanut</name>
    <dbReference type="NCBI Taxonomy" id="3818"/>
    <lineage>
        <taxon>Eukaryota</taxon>
        <taxon>Viridiplantae</taxon>
        <taxon>Streptophyta</taxon>
        <taxon>Embryophyta</taxon>
        <taxon>Tracheophyta</taxon>
        <taxon>Spermatophyta</taxon>
        <taxon>Magnoliopsida</taxon>
        <taxon>eudicotyledons</taxon>
        <taxon>Gunneridae</taxon>
        <taxon>Pentapetalae</taxon>
        <taxon>rosids</taxon>
        <taxon>fabids</taxon>
        <taxon>Fabales</taxon>
        <taxon>Fabaceae</taxon>
        <taxon>Papilionoideae</taxon>
        <taxon>50 kb inversion clade</taxon>
        <taxon>dalbergioids sensu lato</taxon>
        <taxon>Dalbergieae</taxon>
        <taxon>Pterocarpus clade</taxon>
        <taxon>Arachis</taxon>
    </lineage>
</organism>
<dbReference type="AlphaFoldDB" id="A0A445AHT3"/>
<dbReference type="PANTHER" id="PTHR31669">
    <property type="entry name" value="PROTEIN FAR1-RELATED SEQUENCE 10-RELATED"/>
    <property type="match status" value="1"/>
</dbReference>
<name>A0A445AHT3_ARAHY</name>
<dbReference type="GO" id="GO:0005634">
    <property type="term" value="C:nucleus"/>
    <property type="evidence" value="ECO:0007669"/>
    <property type="project" value="UniProtKB-SubCell"/>
</dbReference>
<sequence length="237" mass="27643">MILSQSTVFVTINFHTVIPCTTKSGIEAQFQHVYTYEKFRKVQAQFRGKVNYITRSIHSTLGFMIFEVFNSTFNKFFVTYDVCQCLLFESRDMLCRHSLSVLSFERVDKVAPKYILERWKSEELIGILHWAFDNVMAEMQEYQAKSKGKILLSHEDATLSDVNDLQFFPQAIPITNWDQIWKKDHKCNKEKEKATSKRGNIDLLLIREKFVYLNLLDGGSIIQSSSSLYDAQDINYS</sequence>
<dbReference type="PANTHER" id="PTHR31669:SF283">
    <property type="entry name" value="PROTEIN FAR1-RELATED SEQUENCE"/>
    <property type="match status" value="1"/>
</dbReference>
<comment type="similarity">
    <text evidence="1">Belongs to the FHY3/FAR1 family.</text>
</comment>
<accession>A0A445AHT3</accession>
<keyword evidence="1" id="KW-0862">Zinc</keyword>
<comment type="function">
    <text evidence="1">Putative transcription activator involved in regulating light control of development.</text>
</comment>
<comment type="caution">
    <text evidence="2">The sequence shown here is derived from an EMBL/GenBank/DDBJ whole genome shotgun (WGS) entry which is preliminary data.</text>
</comment>
<protein>
    <recommendedName>
        <fullName evidence="1">Protein FAR1-RELATED SEQUENCE</fullName>
    </recommendedName>
</protein>